<reference evidence="11" key="2">
    <citation type="submission" date="2015-01" db="EMBL/GenBank/DDBJ databases">
        <title>Evolutionary Origins and Diversification of the Mycorrhizal Mutualists.</title>
        <authorList>
            <consortium name="DOE Joint Genome Institute"/>
            <consortium name="Mycorrhizal Genomics Consortium"/>
            <person name="Kohler A."/>
            <person name="Kuo A."/>
            <person name="Nagy L.G."/>
            <person name="Floudas D."/>
            <person name="Copeland A."/>
            <person name="Barry K.W."/>
            <person name="Cichocki N."/>
            <person name="Veneault-Fourrey C."/>
            <person name="LaButti K."/>
            <person name="Lindquist E.A."/>
            <person name="Lipzen A."/>
            <person name="Lundell T."/>
            <person name="Morin E."/>
            <person name="Murat C."/>
            <person name="Riley R."/>
            <person name="Ohm R."/>
            <person name="Sun H."/>
            <person name="Tunlid A."/>
            <person name="Henrissat B."/>
            <person name="Grigoriev I.V."/>
            <person name="Hibbett D.S."/>
            <person name="Martin F."/>
        </authorList>
    </citation>
    <scope>NUCLEOTIDE SEQUENCE [LARGE SCALE GENOMIC DNA]</scope>
    <source>
        <strain evidence="11">h7</strain>
    </source>
</reference>
<dbReference type="Gene3D" id="1.25.10.10">
    <property type="entry name" value="Leucine-rich Repeat Variant"/>
    <property type="match status" value="1"/>
</dbReference>
<gene>
    <name evidence="10" type="ORF">M413DRAFT_444962</name>
</gene>
<dbReference type="OrthoDB" id="31183at2759"/>
<comment type="function">
    <text evidence="8">Involved in nucleolar processing of pre-18S ribosomal RNA.</text>
</comment>
<reference evidence="10 11" key="1">
    <citation type="submission" date="2014-04" db="EMBL/GenBank/DDBJ databases">
        <authorList>
            <consortium name="DOE Joint Genome Institute"/>
            <person name="Kuo A."/>
            <person name="Gay G."/>
            <person name="Dore J."/>
            <person name="Kohler A."/>
            <person name="Nagy L.G."/>
            <person name="Floudas D."/>
            <person name="Copeland A."/>
            <person name="Barry K.W."/>
            <person name="Cichocki N."/>
            <person name="Veneault-Fourrey C."/>
            <person name="LaButti K."/>
            <person name="Lindquist E.A."/>
            <person name="Lipzen A."/>
            <person name="Lundell T."/>
            <person name="Morin E."/>
            <person name="Murat C."/>
            <person name="Sun H."/>
            <person name="Tunlid A."/>
            <person name="Henrissat B."/>
            <person name="Grigoriev I.V."/>
            <person name="Hibbett D.S."/>
            <person name="Martin F."/>
            <person name="Nordberg H.P."/>
            <person name="Cantor M.N."/>
            <person name="Hua S.X."/>
        </authorList>
    </citation>
    <scope>NUCLEOTIDE SEQUENCE [LARGE SCALE GENOMIC DNA]</scope>
    <source>
        <strain evidence="11">h7</strain>
    </source>
</reference>
<organism evidence="10 11">
    <name type="scientific">Hebeloma cylindrosporum</name>
    <dbReference type="NCBI Taxonomy" id="76867"/>
    <lineage>
        <taxon>Eukaryota</taxon>
        <taxon>Fungi</taxon>
        <taxon>Dikarya</taxon>
        <taxon>Basidiomycota</taxon>
        <taxon>Agaricomycotina</taxon>
        <taxon>Agaricomycetes</taxon>
        <taxon>Agaricomycetidae</taxon>
        <taxon>Agaricales</taxon>
        <taxon>Agaricineae</taxon>
        <taxon>Hymenogastraceae</taxon>
        <taxon>Hebeloma</taxon>
    </lineage>
</organism>
<proteinExistence type="inferred from homology"/>
<dbReference type="GO" id="GO:0000462">
    <property type="term" value="P:maturation of SSU-rRNA from tricistronic rRNA transcript (SSU-rRNA, 5.8S rRNA, LSU-rRNA)"/>
    <property type="evidence" value="ECO:0007669"/>
    <property type="project" value="TreeGrafter"/>
</dbReference>
<dbReference type="GO" id="GO:0045943">
    <property type="term" value="P:positive regulation of transcription by RNA polymerase I"/>
    <property type="evidence" value="ECO:0007669"/>
    <property type="project" value="TreeGrafter"/>
</dbReference>
<dbReference type="HOGENOM" id="CLU_001128_0_0_1"/>
<sequence length="2035" mass="223161">MSSLAAQLAQHASLNATLLVDRSRRKPTASYLFTGKDADQHDLEAIHALGVNSLLHLISVIPALEKYEEILFSERAKETDRTLLSSEAVGELDRAIEEFLWLLSPYLMEAPTAKIIEWLVRRFRINEFNVEAMLSLFLPYHETPHFAKVVTILHFKPNSTWSFLNSYKSAAQNVPRVSLVTEMLKNQDLARFVVSLLPTAIKKGLAHHVLIAFNAATLHDFIKRSKTITEGTVAYLLPALLEPLQQRSKKLSKDAVLGSYILLASLSQKCEVSPAALKVIVGAAASCAEVVRGDQFVSSVIAICEPQPKLERLTEGTLKAILRISTIKDDLASGSTWTGSDKILAPLVKSLSHRLVDSLSLEILETLIATSTVPLSVIETLTTELLDVAAKPGCEAQNLLLARRLLSFIHQRHPILLRKVAETLSDDERKDAVEQQIISISTIGQGSLSSATQAGMDLILASSNADANVRAMAVKALVDSVAGKELSEIEDLDTVRSALISRIQDSHGAVLEALYGNHAAIKPIFASDATSYLSSLSLAMESQSKPKRDIIRLHLAFITSSFWVNADAATREEIFHNIFFPLLLYSKSRQKRANIVWEIINQDLLAGPTNILSEWLAGCTDIVAKAAAGSCDVEPVEMLNEINFDVAEKIAANLLVSDRLPIHLNSLVGKLEDARPHVKLLGYLIARSLIKKSSGQPQIEMARRFMDVLGLDELPDIDDLSQDHLTLEASEDRSLGKNVVIKPHSQKALHWLQILLLASIARIPSPSDSIIDWVSDASSASQDSAQCYVYLMRTIYQLANASSNVPILATTILQILFVSLKGDALAFLAGIWATGGKEDFKESRSIALLHAAAFLEAHILEDDGIDFQTILPTLLVALQNPDQQVCQGALECISRVRILAGRKLSSVYRFDVIYGQSDRTLQYLDQDDLKRYLDALVEHRDHFANDASYLKVFHEGNLSRAKSDKKKDADYKHRITCYLLSHINALSCEEIQNTLLKSTATITNKAKVQILLPTLQSAAEKASSAAPANSFSSTSQDLTTRLLSCFDSASAPYLNDTPVAWATFLKTIHIYFCPGAPLPAQKALAYCIEDGLFASLKQQHKIALCETLLDVGSQDLSTQSLARQVLSTILTDVPLIVHLLESLSPPGSSISPRASKRAKTTEAPEDTLPRLSLLVEILGTKSLPGSLDLIAHLLDTLSKVVQSLPQTQADVSYIEQLLMSAVESAASKINEVPNLSPSVIRLDILVEVIRVSGNPQTFHQALLLIANLARLAPESVLYNVMPVFTFMGSNVFHRDDSYSFKVVQQTIDGIVPVMVSSLKGTHSQPLDLYLAAKEFLRVFTDAANHIPRHRRNNFFGHLVGVLGSREFSAPICMLLLEKSANRVIRQTSADDVQASLSLPISVFQHGNYSQQIYTANEILSESKRIVAHIVDPNSIQPIFLEGLADGDHSASSSSILRRRAQALIIFVGYAFKPKATTTNAHEGEGSISTVITQLIELSTLPDGKSTETKVEEITEVARTSMNKLLSLMSVLDFIDAVHSMLGSGDTKVQAGALELLAKRLPDVSNKLRSEIAPMIVKILTSIKNVLATQKDGQVVINALLALRSIASTMAPGEEGPLTDLVPHVFPGQKEQSLVAPALAALSSLSVKLGPRIIPFFRTIISQSVAILRGSDPALFDDAFSILHGLLTSIPTFWGSGEVTQVVFLYMDLSSSQSKQLISALGSLSKSLAKRIPAKVLLPTLSDMWKPSQAFSPLTKVSAYFEVLARVLQFADRPTVLDHLRTTFKIFLEALDLVKVDEEAEIRVIAAFKELVVKLNESAFKPLFRRLYDWAFVEKSDDESRKVAFNHLYIGLLDFFKGLMVPYMSFLLQPFSELLTGFSSSNAHAFVLWTSVVQTLTRTLNFDDGGFWRSDKLRQISVPLAAQIDVCVKDNFTDGKSQLQDCLGALVENVTDDVLLKSINLNILMHTRSEDARVRIFALSCSDALWRANGGKLIGFAAETATFIAECGEDENDTVVKESFKLKEAVESIAGTIEGL</sequence>
<accession>A0A0C2YL25</accession>
<keyword evidence="5 8" id="KW-0698">rRNA processing</keyword>
<evidence type="ECO:0000256" key="3">
    <source>
        <dbReference type="ARBA" id="ARBA00015399"/>
    </source>
</evidence>
<dbReference type="SUPFAM" id="SSF48371">
    <property type="entry name" value="ARM repeat"/>
    <property type="match status" value="2"/>
</dbReference>
<evidence type="ECO:0000256" key="4">
    <source>
        <dbReference type="ARBA" id="ARBA00022517"/>
    </source>
</evidence>
<dbReference type="InterPro" id="IPR012954">
    <property type="entry name" value="BP28_C_dom"/>
</dbReference>
<evidence type="ECO:0000256" key="2">
    <source>
        <dbReference type="ARBA" id="ARBA00010559"/>
    </source>
</evidence>
<evidence type="ECO:0000259" key="9">
    <source>
        <dbReference type="SMART" id="SM01036"/>
    </source>
</evidence>
<keyword evidence="4 8" id="KW-0690">Ribosome biogenesis</keyword>
<dbReference type="GO" id="GO:0030686">
    <property type="term" value="C:90S preribosome"/>
    <property type="evidence" value="ECO:0007669"/>
    <property type="project" value="TreeGrafter"/>
</dbReference>
<dbReference type="InterPro" id="IPR040191">
    <property type="entry name" value="UTP10"/>
</dbReference>
<dbReference type="InterPro" id="IPR056473">
    <property type="entry name" value="HEAT_Utp10/HEAT1"/>
</dbReference>
<evidence type="ECO:0000313" key="11">
    <source>
        <dbReference type="Proteomes" id="UP000053424"/>
    </source>
</evidence>
<dbReference type="InterPro" id="IPR022125">
    <property type="entry name" value="U3snoRNP10_N"/>
</dbReference>
<evidence type="ECO:0000313" key="10">
    <source>
        <dbReference type="EMBL" id="KIM41717.1"/>
    </source>
</evidence>
<dbReference type="Proteomes" id="UP000053424">
    <property type="component" value="Unassembled WGS sequence"/>
</dbReference>
<comment type="subunit">
    <text evidence="8">Component of the ribosomal small subunit (SSU) processome.</text>
</comment>
<evidence type="ECO:0000256" key="5">
    <source>
        <dbReference type="ARBA" id="ARBA00022552"/>
    </source>
</evidence>
<dbReference type="GO" id="GO:0030515">
    <property type="term" value="F:snoRNA binding"/>
    <property type="evidence" value="ECO:0007669"/>
    <property type="project" value="TreeGrafter"/>
</dbReference>
<keyword evidence="6 8" id="KW-0539">Nucleus</keyword>
<dbReference type="PANTHER" id="PTHR13457">
    <property type="entry name" value="BAP28"/>
    <property type="match status" value="1"/>
</dbReference>
<dbReference type="Pfam" id="PF23243">
    <property type="entry name" value="HEAT_HEATR1"/>
    <property type="match status" value="1"/>
</dbReference>
<dbReference type="GO" id="GO:0032040">
    <property type="term" value="C:small-subunit processome"/>
    <property type="evidence" value="ECO:0007669"/>
    <property type="project" value="TreeGrafter"/>
</dbReference>
<dbReference type="STRING" id="686832.A0A0C2YL25"/>
<name>A0A0C2YL25_HEBCY</name>
<keyword evidence="7 8" id="KW-0687">Ribonucleoprotein</keyword>
<dbReference type="InterPro" id="IPR011989">
    <property type="entry name" value="ARM-like"/>
</dbReference>
<dbReference type="Pfam" id="PF12397">
    <property type="entry name" value="U3snoRNP10"/>
    <property type="match status" value="1"/>
</dbReference>
<dbReference type="SMART" id="SM01036">
    <property type="entry name" value="BP28CT"/>
    <property type="match status" value="1"/>
</dbReference>
<keyword evidence="11" id="KW-1185">Reference proteome</keyword>
<dbReference type="Pfam" id="PF08146">
    <property type="entry name" value="BP28CT"/>
    <property type="match status" value="1"/>
</dbReference>
<dbReference type="EMBL" id="KN831779">
    <property type="protein sequence ID" value="KIM41717.1"/>
    <property type="molecule type" value="Genomic_DNA"/>
</dbReference>
<dbReference type="PANTHER" id="PTHR13457:SF1">
    <property type="entry name" value="HEAT REPEAT-CONTAINING PROTEIN 1"/>
    <property type="match status" value="1"/>
</dbReference>
<feature type="domain" description="BP28 C-terminal" evidence="9">
    <location>
        <begin position="1773"/>
        <end position="1906"/>
    </location>
</feature>
<evidence type="ECO:0000256" key="1">
    <source>
        <dbReference type="ARBA" id="ARBA00004604"/>
    </source>
</evidence>
<comment type="subcellular location">
    <subcellularLocation>
        <location evidence="1 8">Nucleus</location>
        <location evidence="1 8">Nucleolus</location>
    </subcellularLocation>
</comment>
<protein>
    <recommendedName>
        <fullName evidence="3 8">U3 small nucleolar RNA-associated protein 10</fullName>
    </recommendedName>
</protein>
<dbReference type="GO" id="GO:0034455">
    <property type="term" value="C:t-UTP complex"/>
    <property type="evidence" value="ECO:0007669"/>
    <property type="project" value="TreeGrafter"/>
</dbReference>
<evidence type="ECO:0000256" key="7">
    <source>
        <dbReference type="ARBA" id="ARBA00023274"/>
    </source>
</evidence>
<comment type="similarity">
    <text evidence="2 8">Belongs to the HEATR1/UTP10 family.</text>
</comment>
<dbReference type="InterPro" id="IPR016024">
    <property type="entry name" value="ARM-type_fold"/>
</dbReference>
<evidence type="ECO:0000256" key="8">
    <source>
        <dbReference type="RuleBase" id="RU367065"/>
    </source>
</evidence>
<evidence type="ECO:0000256" key="6">
    <source>
        <dbReference type="ARBA" id="ARBA00023242"/>
    </source>
</evidence>